<evidence type="ECO:0000256" key="1">
    <source>
        <dbReference type="SAM" id="Phobius"/>
    </source>
</evidence>
<name>A0A1F4YCS6_9BACT</name>
<feature type="transmembrane region" description="Helical" evidence="1">
    <location>
        <begin position="106"/>
        <end position="127"/>
    </location>
</feature>
<feature type="transmembrane region" description="Helical" evidence="1">
    <location>
        <begin position="234"/>
        <end position="255"/>
    </location>
</feature>
<evidence type="ECO:0008006" key="4">
    <source>
        <dbReference type="Google" id="ProtNLM"/>
    </source>
</evidence>
<sequence length="525" mass="58511">MAFWLKKIISVGVVLGVAVWSVWPVIVNPSRVADFGSDGWFINWVINRQVKIITGCIRIPGECKNTLFQGNIYYPNRDVLAYSDLHGLDAIEGIIPVILSKNPGVASGWAMALGQIATMIIIYKIWVEFFGNKWGATVGAVAFGLSQIRWEYQVHLHTWTMQWWLVGLWFMFSWLKGGRWWKGLMGAVLLGLQAWESILPVYFAATVVAIYVILNFKPAYRTGRSLILNKHVVLNFLVFIFVAGGVMWPVVGVYSRVARENGFVRTIRDAANGGMSVDDLWGKFYSPGLFVLFGVALLKLIIPHSNPSPKFSPADRGFAVGEGNYRWLLAVVVVGLVMAMGPVLKWQGRTVKIAGKYPVPLPYAAAYYVVPGWGAFRTPSRWIWLAGWAGSGIVALALSRYQARNIFGVLGALVVAVIGGTHLTKYVNLPGEKDLPKVYRWLTTRPERVIGELPVGGDERESVRMYYSWWHGKDLVGGLTGFAPITRGRPELIVMHKLECASGGCGEIAGRMIYEDEESAVYRFW</sequence>
<feature type="transmembrane region" description="Helical" evidence="1">
    <location>
        <begin position="382"/>
        <end position="399"/>
    </location>
</feature>
<protein>
    <recommendedName>
        <fullName evidence="4">Glycosyltransferase RgtA/B/C/D-like domain-containing protein</fullName>
    </recommendedName>
</protein>
<feature type="transmembrane region" description="Helical" evidence="1">
    <location>
        <begin position="406"/>
        <end position="423"/>
    </location>
</feature>
<feature type="transmembrane region" description="Helical" evidence="1">
    <location>
        <begin position="156"/>
        <end position="175"/>
    </location>
</feature>
<reference evidence="2 3" key="1">
    <citation type="journal article" date="2016" name="Nat. Commun.">
        <title>Thousands of microbial genomes shed light on interconnected biogeochemical processes in an aquifer system.</title>
        <authorList>
            <person name="Anantharaman K."/>
            <person name="Brown C.T."/>
            <person name="Hug L.A."/>
            <person name="Sharon I."/>
            <person name="Castelle C.J."/>
            <person name="Probst A.J."/>
            <person name="Thomas B.C."/>
            <person name="Singh A."/>
            <person name="Wilkins M.J."/>
            <person name="Karaoz U."/>
            <person name="Brodie E.L."/>
            <person name="Williams K.H."/>
            <person name="Hubbard S.S."/>
            <person name="Banfield J.F."/>
        </authorList>
    </citation>
    <scope>NUCLEOTIDE SEQUENCE [LARGE SCALE GENOMIC DNA]</scope>
</reference>
<dbReference type="EMBL" id="MEXH01000029">
    <property type="protein sequence ID" value="OGC91775.1"/>
    <property type="molecule type" value="Genomic_DNA"/>
</dbReference>
<keyword evidence="1" id="KW-1133">Transmembrane helix</keyword>
<gene>
    <name evidence="2" type="ORF">A2876_01555</name>
</gene>
<keyword evidence="1" id="KW-0472">Membrane</keyword>
<dbReference type="AlphaFoldDB" id="A0A1F4YCS6"/>
<dbReference type="Proteomes" id="UP000178176">
    <property type="component" value="Unassembled WGS sequence"/>
</dbReference>
<organism evidence="2 3">
    <name type="scientific">Candidatus Amesbacteria bacterium RIFCSPHIGHO2_01_FULL_48_32b</name>
    <dbReference type="NCBI Taxonomy" id="1797253"/>
    <lineage>
        <taxon>Bacteria</taxon>
        <taxon>Candidatus Amesiibacteriota</taxon>
    </lineage>
</organism>
<evidence type="ECO:0000313" key="2">
    <source>
        <dbReference type="EMBL" id="OGC91775.1"/>
    </source>
</evidence>
<comment type="caution">
    <text evidence="2">The sequence shown here is derived from an EMBL/GenBank/DDBJ whole genome shotgun (WGS) entry which is preliminary data.</text>
</comment>
<proteinExistence type="predicted"/>
<feature type="transmembrane region" description="Helical" evidence="1">
    <location>
        <begin position="284"/>
        <end position="305"/>
    </location>
</feature>
<keyword evidence="1" id="KW-0812">Transmembrane</keyword>
<evidence type="ECO:0000313" key="3">
    <source>
        <dbReference type="Proteomes" id="UP000178176"/>
    </source>
</evidence>
<feature type="transmembrane region" description="Helical" evidence="1">
    <location>
        <begin position="187"/>
        <end position="214"/>
    </location>
</feature>
<feature type="transmembrane region" description="Helical" evidence="1">
    <location>
        <begin position="325"/>
        <end position="345"/>
    </location>
</feature>
<accession>A0A1F4YCS6</accession>